<evidence type="ECO:0000256" key="3">
    <source>
        <dbReference type="ARBA" id="ARBA00022832"/>
    </source>
</evidence>
<dbReference type="PROSITE" id="PS00166">
    <property type="entry name" value="ENOYL_COA_HYDRATASE"/>
    <property type="match status" value="1"/>
</dbReference>
<evidence type="ECO:0000256" key="2">
    <source>
        <dbReference type="ARBA" id="ARBA00005254"/>
    </source>
</evidence>
<proteinExistence type="inferred from homology"/>
<dbReference type="InterPro" id="IPR029045">
    <property type="entry name" value="ClpP/crotonase-like_dom_sf"/>
</dbReference>
<name>A0A975Q060_9SPHN</name>
<dbReference type="NCBIfam" id="NF005699">
    <property type="entry name" value="PRK07509.1"/>
    <property type="match status" value="1"/>
</dbReference>
<dbReference type="CDD" id="cd06558">
    <property type="entry name" value="crotonase-like"/>
    <property type="match status" value="1"/>
</dbReference>
<dbReference type="Gene3D" id="1.10.12.10">
    <property type="entry name" value="Lyase 2-enoyl-coa Hydratase, Chain A, domain 2"/>
    <property type="match status" value="1"/>
</dbReference>
<dbReference type="InterPro" id="IPR045002">
    <property type="entry name" value="Ech1-like"/>
</dbReference>
<protein>
    <submittedName>
        <fullName evidence="7">Crotonase/enoyl-CoA hydratase family protein</fullName>
    </submittedName>
</protein>
<keyword evidence="4" id="KW-0443">Lipid metabolism</keyword>
<sequence length="271" mass="28832">MTVRCERVRTDVAGGIATVTLARPAKLNALDMEMFEALARVASALAESADVHAVVLSGEGRAFCAGIDLDVLQALPREENRKLLATRSHGASNIFQHAAMAWRTLPMPVIAALHGSVFGAGLQIALGADMRVAAPTARLSVMELKWGLVPDMGGIALLRGLLRDDVVRRLVYTGRIISSEEALAIGLVTQLDEDPLRAATAVAKDITEQSPQAVRAAKRLMNAMADGRTADLLRQEAEEQLGLLGRSENLEAIAANLEGRAPAFADLPSRS</sequence>
<comment type="similarity">
    <text evidence="2 6">Belongs to the enoyl-CoA hydratase/isomerase family.</text>
</comment>
<evidence type="ECO:0000313" key="8">
    <source>
        <dbReference type="Proteomes" id="UP000681425"/>
    </source>
</evidence>
<dbReference type="EMBL" id="CP073910">
    <property type="protein sequence ID" value="QUT04525.1"/>
    <property type="molecule type" value="Genomic_DNA"/>
</dbReference>
<keyword evidence="5" id="KW-0413">Isomerase</keyword>
<dbReference type="AlphaFoldDB" id="A0A975Q060"/>
<dbReference type="GO" id="GO:0006631">
    <property type="term" value="P:fatty acid metabolic process"/>
    <property type="evidence" value="ECO:0007669"/>
    <property type="project" value="UniProtKB-KW"/>
</dbReference>
<gene>
    <name evidence="7" type="ORF">KFK14_15910</name>
</gene>
<accession>A0A975Q060</accession>
<dbReference type="PANTHER" id="PTHR43149:SF1">
    <property type="entry name" value="DELTA(3,5)-DELTA(2,4)-DIENOYL-COA ISOMERASE, MITOCHONDRIAL"/>
    <property type="match status" value="1"/>
</dbReference>
<evidence type="ECO:0000256" key="4">
    <source>
        <dbReference type="ARBA" id="ARBA00023098"/>
    </source>
</evidence>
<evidence type="ECO:0000256" key="6">
    <source>
        <dbReference type="RuleBase" id="RU003707"/>
    </source>
</evidence>
<evidence type="ECO:0000313" key="7">
    <source>
        <dbReference type="EMBL" id="QUT04525.1"/>
    </source>
</evidence>
<dbReference type="KEGG" id="spph:KFK14_15910"/>
<dbReference type="Proteomes" id="UP000681425">
    <property type="component" value="Chromosome"/>
</dbReference>
<dbReference type="InterPro" id="IPR001753">
    <property type="entry name" value="Enoyl-CoA_hydra/iso"/>
</dbReference>
<organism evidence="7 8">
    <name type="scientific">Sphingobium phenoxybenzoativorans</name>
    <dbReference type="NCBI Taxonomy" id="1592790"/>
    <lineage>
        <taxon>Bacteria</taxon>
        <taxon>Pseudomonadati</taxon>
        <taxon>Pseudomonadota</taxon>
        <taxon>Alphaproteobacteria</taxon>
        <taxon>Sphingomonadales</taxon>
        <taxon>Sphingomonadaceae</taxon>
        <taxon>Sphingobium</taxon>
    </lineage>
</organism>
<dbReference type="GO" id="GO:0016853">
    <property type="term" value="F:isomerase activity"/>
    <property type="evidence" value="ECO:0007669"/>
    <property type="project" value="UniProtKB-KW"/>
</dbReference>
<comment type="pathway">
    <text evidence="1">Lipid metabolism; fatty acid beta-oxidation.</text>
</comment>
<dbReference type="InterPro" id="IPR014748">
    <property type="entry name" value="Enoyl-CoA_hydra_C"/>
</dbReference>
<keyword evidence="8" id="KW-1185">Reference proteome</keyword>
<evidence type="ECO:0000256" key="5">
    <source>
        <dbReference type="ARBA" id="ARBA00023235"/>
    </source>
</evidence>
<evidence type="ECO:0000256" key="1">
    <source>
        <dbReference type="ARBA" id="ARBA00005005"/>
    </source>
</evidence>
<dbReference type="InterPro" id="IPR018376">
    <property type="entry name" value="Enoyl-CoA_hyd/isom_CS"/>
</dbReference>
<keyword evidence="3" id="KW-0276">Fatty acid metabolism</keyword>
<dbReference type="PANTHER" id="PTHR43149">
    <property type="entry name" value="ENOYL-COA HYDRATASE"/>
    <property type="match status" value="1"/>
</dbReference>
<dbReference type="Gene3D" id="3.90.226.10">
    <property type="entry name" value="2-enoyl-CoA Hydratase, Chain A, domain 1"/>
    <property type="match status" value="1"/>
</dbReference>
<dbReference type="Pfam" id="PF00378">
    <property type="entry name" value="ECH_1"/>
    <property type="match status" value="1"/>
</dbReference>
<reference evidence="7" key="1">
    <citation type="submission" date="2021-04" db="EMBL/GenBank/DDBJ databases">
        <title>Isolation of p-tert-butylphenol degrading bacteria Sphingobium phenoxybenzoativorans Tas13 from active sludge.</title>
        <authorList>
            <person name="Li Y."/>
        </authorList>
    </citation>
    <scope>NUCLEOTIDE SEQUENCE</scope>
    <source>
        <strain evidence="7">Tas13</strain>
    </source>
</reference>
<dbReference type="SUPFAM" id="SSF52096">
    <property type="entry name" value="ClpP/crotonase"/>
    <property type="match status" value="1"/>
</dbReference>
<dbReference type="RefSeq" id="WP_212608330.1">
    <property type="nucleotide sequence ID" value="NZ_CP073910.1"/>
</dbReference>